<dbReference type="SUPFAM" id="SSF46689">
    <property type="entry name" value="Homeodomain-like"/>
    <property type="match status" value="2"/>
</dbReference>
<evidence type="ECO:0000256" key="2">
    <source>
        <dbReference type="ARBA" id="ARBA00023163"/>
    </source>
</evidence>
<evidence type="ECO:0000313" key="4">
    <source>
        <dbReference type="EMBL" id="SDS32074.1"/>
    </source>
</evidence>
<dbReference type="InterPro" id="IPR009594">
    <property type="entry name" value="Tscrpt_reg_HTH_AraC_N"/>
</dbReference>
<gene>
    <name evidence="4" type="ORF">SAMN05216271_1660</name>
</gene>
<dbReference type="Gene3D" id="1.10.10.60">
    <property type="entry name" value="Homeodomain-like"/>
    <property type="match status" value="1"/>
</dbReference>
<dbReference type="Pfam" id="PF06719">
    <property type="entry name" value="AraC_N"/>
    <property type="match status" value="1"/>
</dbReference>
<keyword evidence="4" id="KW-0238">DNA-binding</keyword>
<dbReference type="Pfam" id="PF12833">
    <property type="entry name" value="HTH_18"/>
    <property type="match status" value="1"/>
</dbReference>
<evidence type="ECO:0000313" key="5">
    <source>
        <dbReference type="Proteomes" id="UP000243413"/>
    </source>
</evidence>
<dbReference type="EMBL" id="LT629763">
    <property type="protein sequence ID" value="SDS32074.1"/>
    <property type="molecule type" value="Genomic_DNA"/>
</dbReference>
<feature type="domain" description="HTH araC/xylS-type" evidence="3">
    <location>
        <begin position="187"/>
        <end position="285"/>
    </location>
</feature>
<dbReference type="PANTHER" id="PTHR43436:SF1">
    <property type="entry name" value="TRANSCRIPTIONAL REGULATORY PROTEIN"/>
    <property type="match status" value="1"/>
</dbReference>
<keyword evidence="1" id="KW-0805">Transcription regulation</keyword>
<dbReference type="GO" id="GO:0043565">
    <property type="term" value="F:sequence-specific DNA binding"/>
    <property type="evidence" value="ECO:0007669"/>
    <property type="project" value="InterPro"/>
</dbReference>
<dbReference type="GO" id="GO:0003700">
    <property type="term" value="F:DNA-binding transcription factor activity"/>
    <property type="evidence" value="ECO:0007669"/>
    <property type="project" value="InterPro"/>
</dbReference>
<dbReference type="AlphaFoldDB" id="A0A1H1R8F9"/>
<accession>A0A1H1R8F9</accession>
<proteinExistence type="predicted"/>
<evidence type="ECO:0000259" key="3">
    <source>
        <dbReference type="PROSITE" id="PS01124"/>
    </source>
</evidence>
<evidence type="ECO:0000256" key="1">
    <source>
        <dbReference type="ARBA" id="ARBA00023015"/>
    </source>
</evidence>
<dbReference type="PANTHER" id="PTHR43436">
    <property type="entry name" value="ARAC-FAMILY TRANSCRIPTIONAL REGULATOR"/>
    <property type="match status" value="1"/>
</dbReference>
<dbReference type="InterPro" id="IPR009057">
    <property type="entry name" value="Homeodomain-like_sf"/>
</dbReference>
<dbReference type="RefSeq" id="WP_092285603.1">
    <property type="nucleotide sequence ID" value="NZ_LT629763.1"/>
</dbReference>
<dbReference type="InterPro" id="IPR018060">
    <property type="entry name" value="HTH_AraC"/>
</dbReference>
<dbReference type="STRING" id="472181.SAMN05216271_1660"/>
<sequence>MSNDLLQAVELHTRSQAHADGLTHTALPGLTLVRSSAPTELEHALARPLLCLVLQGCKQVSIGTTQHRFGAGDSMLVSSNLPTLSRIVSASTATPYLAVALDLDVPLMSELTLLNQATPATQAERSQAEHELKDAVRRLVQALHRPQTFAALKGALLREIHHWLLMGPHGDSVRQLGLPDSHVRRIARAVTLIRSDYTQTLSVTRLAAAAGMSRSAFHQHFRTATTLSPLQFQKQLRLIEARRLLHAGGLTASRAAFEVGYESISQFSREYARLFGLPPGKDRRSAAQRLS</sequence>
<name>A0A1H1R8F9_9GAMM</name>
<dbReference type="PROSITE" id="PS01124">
    <property type="entry name" value="HTH_ARAC_FAMILY_2"/>
    <property type="match status" value="1"/>
</dbReference>
<keyword evidence="2" id="KW-0804">Transcription</keyword>
<dbReference type="Proteomes" id="UP000243413">
    <property type="component" value="Chromosome I"/>
</dbReference>
<protein>
    <submittedName>
        <fullName evidence="4">AraC-type DNA-binding protein</fullName>
    </submittedName>
</protein>
<organism evidence="4 5">
    <name type="scientific">Halopseudomonas sabulinigri</name>
    <dbReference type="NCBI Taxonomy" id="472181"/>
    <lineage>
        <taxon>Bacteria</taxon>
        <taxon>Pseudomonadati</taxon>
        <taxon>Pseudomonadota</taxon>
        <taxon>Gammaproteobacteria</taxon>
        <taxon>Pseudomonadales</taxon>
        <taxon>Pseudomonadaceae</taxon>
        <taxon>Halopseudomonas</taxon>
    </lineage>
</organism>
<dbReference type="OrthoDB" id="34150at2"/>
<reference evidence="5" key="1">
    <citation type="submission" date="2016-10" db="EMBL/GenBank/DDBJ databases">
        <authorList>
            <person name="Varghese N."/>
            <person name="Submissions S."/>
        </authorList>
    </citation>
    <scope>NUCLEOTIDE SEQUENCE [LARGE SCALE GENOMIC DNA]</scope>
    <source>
        <strain evidence="5">JCM 14963</strain>
    </source>
</reference>
<dbReference type="SMART" id="SM00342">
    <property type="entry name" value="HTH_ARAC"/>
    <property type="match status" value="1"/>
</dbReference>